<dbReference type="Gene3D" id="3.40.640.10">
    <property type="entry name" value="Type I PLP-dependent aspartate aminotransferase-like (Major domain)"/>
    <property type="match status" value="1"/>
</dbReference>
<dbReference type="SUPFAM" id="SSF53383">
    <property type="entry name" value="PLP-dependent transferases"/>
    <property type="match status" value="1"/>
</dbReference>
<dbReference type="InterPro" id="IPR051446">
    <property type="entry name" value="HTH_trans_reg/aminotransferase"/>
</dbReference>
<accession>A0A6M8J8Y2</accession>
<name>A0A6M8J8Y2_9ACTN</name>
<dbReference type="PANTHER" id="PTHR46577">
    <property type="entry name" value="HTH-TYPE TRANSCRIPTIONAL REGULATORY PROTEIN GABR"/>
    <property type="match status" value="1"/>
</dbReference>
<evidence type="ECO:0000313" key="2">
    <source>
        <dbReference type="Proteomes" id="UP000503297"/>
    </source>
</evidence>
<protein>
    <submittedName>
        <fullName evidence="1">Uncharacterized protein</fullName>
    </submittedName>
</protein>
<proteinExistence type="predicted"/>
<dbReference type="RefSeq" id="WP_173165439.1">
    <property type="nucleotide sequence ID" value="NZ_CP053716.1"/>
</dbReference>
<dbReference type="AlphaFoldDB" id="A0A6M8J8Y2"/>
<sequence length="122" mass="13717">MTCEVLARFMEGGRWDAHVRRVLKSNRRNRDELLRHLGAELGETVRVSGTDAGMHFYAAVRNGMTQRELLESALAEGAKVYGTSRMWFSRPAPEENVMIGFSAISHDRIADGVAALRRAWRG</sequence>
<keyword evidence="2" id="KW-1185">Reference proteome</keyword>
<evidence type="ECO:0000313" key="1">
    <source>
        <dbReference type="EMBL" id="QKF07938.1"/>
    </source>
</evidence>
<reference evidence="2" key="1">
    <citation type="submission" date="2020-05" db="EMBL/GenBank/DDBJ databases">
        <title>Novel species in genus Nocardioides.</title>
        <authorList>
            <person name="Zhang G."/>
        </authorList>
    </citation>
    <scope>NUCLEOTIDE SEQUENCE [LARGE SCALE GENOMIC DNA]</scope>
    <source>
        <strain evidence="2">zg-1050</strain>
    </source>
</reference>
<dbReference type="PANTHER" id="PTHR46577:SF1">
    <property type="entry name" value="HTH-TYPE TRANSCRIPTIONAL REGULATORY PROTEIN GABR"/>
    <property type="match status" value="1"/>
</dbReference>
<dbReference type="Proteomes" id="UP000503297">
    <property type="component" value="Chromosome"/>
</dbReference>
<dbReference type="InterPro" id="IPR015424">
    <property type="entry name" value="PyrdxlP-dep_Trfase"/>
</dbReference>
<dbReference type="InterPro" id="IPR015421">
    <property type="entry name" value="PyrdxlP-dep_Trfase_major"/>
</dbReference>
<gene>
    <name evidence="1" type="ORF">HLV38_07385</name>
</gene>
<dbReference type="EMBL" id="CP053716">
    <property type="protein sequence ID" value="QKF07938.1"/>
    <property type="molecule type" value="Genomic_DNA"/>
</dbReference>
<organism evidence="1 2">
    <name type="scientific">Berryella wangjianweii</name>
    <dbReference type="NCBI Taxonomy" id="2734634"/>
    <lineage>
        <taxon>Bacteria</taxon>
        <taxon>Bacillati</taxon>
        <taxon>Actinomycetota</taxon>
        <taxon>Coriobacteriia</taxon>
        <taxon>Eggerthellales</taxon>
        <taxon>Eggerthellaceae</taxon>
        <taxon>Berryella</taxon>
    </lineage>
</organism>
<dbReference type="KEGG" id="bwa:HLV38_07385"/>